<name>A0A1R1MLG5_9BACT</name>
<dbReference type="Pfam" id="PF00152">
    <property type="entry name" value="tRNA-synt_2"/>
    <property type="match status" value="1"/>
</dbReference>
<keyword evidence="2" id="KW-0547">Nucleotide-binding</keyword>
<evidence type="ECO:0000313" key="6">
    <source>
        <dbReference type="Proteomes" id="UP000187408"/>
    </source>
</evidence>
<evidence type="ECO:0000313" key="5">
    <source>
        <dbReference type="EMBL" id="OMH40603.1"/>
    </source>
</evidence>
<dbReference type="EMBL" id="MOEN01000012">
    <property type="protein sequence ID" value="OMH40603.1"/>
    <property type="molecule type" value="Genomic_DNA"/>
</dbReference>
<keyword evidence="5" id="KW-0251">Elongation factor</keyword>
<sequence>MVDVSILRLRDCLLNTVRQIFRKNGFMEVETPVLVPYENPDDNVDNVESYFREFSGKKYQFFLHTSPEFFMKRLIWHGADRIFQICKVFRDGEIGFLHNVEFTMVEWYRKGGSYYDGMRETEEIVRKAYENAKEIGFKPDFSPVFEKITVEEAFREFAGIDVFDENEVIAKTKFDNYEDAFFYLLVDKVEKGLLKIDSPVFLYDYPEKFSAMAKIENGKAERFELYIGGVEIANGYSELTDYESYIKKFLKKGGRAVDKGFLKLLKEKPLPKCEGVALGFDRLLMKVAGKESIRQVIPFTVEELVREVSFGKAD</sequence>
<evidence type="ECO:0000256" key="3">
    <source>
        <dbReference type="ARBA" id="ARBA00022840"/>
    </source>
</evidence>
<dbReference type="SUPFAM" id="SSF55681">
    <property type="entry name" value="Class II aaRS and biotin synthetases"/>
    <property type="match status" value="1"/>
</dbReference>
<dbReference type="PROSITE" id="PS50862">
    <property type="entry name" value="AA_TRNA_LIGASE_II"/>
    <property type="match status" value="1"/>
</dbReference>
<gene>
    <name evidence="5" type="ORF">BLW93_04180</name>
</gene>
<evidence type="ECO:0000259" key="4">
    <source>
        <dbReference type="PROSITE" id="PS50862"/>
    </source>
</evidence>
<evidence type="ECO:0000256" key="2">
    <source>
        <dbReference type="ARBA" id="ARBA00022741"/>
    </source>
</evidence>
<comment type="caution">
    <text evidence="5">The sequence shown here is derived from an EMBL/GenBank/DDBJ whole genome shotgun (WGS) entry which is preliminary data.</text>
</comment>
<dbReference type="GO" id="GO:0004824">
    <property type="term" value="F:lysine-tRNA ligase activity"/>
    <property type="evidence" value="ECO:0007669"/>
    <property type="project" value="InterPro"/>
</dbReference>
<dbReference type="InterPro" id="IPR006195">
    <property type="entry name" value="aa-tRNA-synth_II"/>
</dbReference>
<dbReference type="PANTHER" id="PTHR42918:SF6">
    <property type="entry name" value="ELONGATION FACTOR P--(R)-BETA-LYSINE LIGASE"/>
    <property type="match status" value="1"/>
</dbReference>
<reference evidence="5 6" key="1">
    <citation type="submission" date="2016-10" db="EMBL/GenBank/DDBJ databases">
        <title>Genome sequence of a sulfur-reducing bacterium Desulfurobacterium indicum K6013.</title>
        <authorList>
            <person name="Cao J."/>
            <person name="Shao Z."/>
            <person name="Alain K."/>
            <person name="Jebbar M."/>
        </authorList>
    </citation>
    <scope>NUCLEOTIDE SEQUENCE [LARGE SCALE GENOMIC DNA]</scope>
    <source>
        <strain evidence="5 6">K6013</strain>
    </source>
</reference>
<dbReference type="GO" id="GO:0005524">
    <property type="term" value="F:ATP binding"/>
    <property type="evidence" value="ECO:0007669"/>
    <property type="project" value="UniProtKB-KW"/>
</dbReference>
<dbReference type="InterPro" id="IPR004364">
    <property type="entry name" value="Aa-tRNA-synt_II"/>
</dbReference>
<dbReference type="GO" id="GO:0000049">
    <property type="term" value="F:tRNA binding"/>
    <property type="evidence" value="ECO:0007669"/>
    <property type="project" value="TreeGrafter"/>
</dbReference>
<dbReference type="STRING" id="1914305.BLW93_04180"/>
<dbReference type="GO" id="GO:0006430">
    <property type="term" value="P:lysyl-tRNA aminoacylation"/>
    <property type="evidence" value="ECO:0007669"/>
    <property type="project" value="InterPro"/>
</dbReference>
<dbReference type="InterPro" id="IPR045864">
    <property type="entry name" value="aa-tRNA-synth_II/BPL/LPL"/>
</dbReference>
<keyword evidence="6" id="KW-1185">Reference proteome</keyword>
<accession>A0A1R1MLG5</accession>
<proteinExistence type="predicted"/>
<protein>
    <submittedName>
        <fullName evidence="5">Elongation factor P--(R)-beta-lysine ligase</fullName>
    </submittedName>
</protein>
<keyword evidence="3" id="KW-0067">ATP-binding</keyword>
<dbReference type="Proteomes" id="UP000187408">
    <property type="component" value="Unassembled WGS sequence"/>
</dbReference>
<dbReference type="PANTHER" id="PTHR42918">
    <property type="entry name" value="LYSYL-TRNA SYNTHETASE"/>
    <property type="match status" value="1"/>
</dbReference>
<keyword evidence="1 5" id="KW-0436">Ligase</keyword>
<feature type="domain" description="Aminoacyl-transfer RNA synthetases class-II family profile" evidence="4">
    <location>
        <begin position="7"/>
        <end position="298"/>
    </location>
</feature>
<dbReference type="Gene3D" id="3.30.930.10">
    <property type="entry name" value="Bira Bifunctional Protein, Domain 2"/>
    <property type="match status" value="1"/>
</dbReference>
<dbReference type="InterPro" id="IPR018149">
    <property type="entry name" value="Lys-tRNA-synth_II_C"/>
</dbReference>
<evidence type="ECO:0000256" key="1">
    <source>
        <dbReference type="ARBA" id="ARBA00022598"/>
    </source>
</evidence>
<dbReference type="RefSeq" id="WP_076712860.1">
    <property type="nucleotide sequence ID" value="NZ_MOEN01000012.1"/>
</dbReference>
<dbReference type="GO" id="GO:0005829">
    <property type="term" value="C:cytosol"/>
    <property type="evidence" value="ECO:0007669"/>
    <property type="project" value="TreeGrafter"/>
</dbReference>
<keyword evidence="5" id="KW-0648">Protein biosynthesis</keyword>
<dbReference type="GO" id="GO:0003746">
    <property type="term" value="F:translation elongation factor activity"/>
    <property type="evidence" value="ECO:0007669"/>
    <property type="project" value="UniProtKB-KW"/>
</dbReference>
<dbReference type="AlphaFoldDB" id="A0A1R1MLG5"/>
<organism evidence="5 6">
    <name type="scientific">Desulfurobacterium indicum</name>
    <dbReference type="NCBI Taxonomy" id="1914305"/>
    <lineage>
        <taxon>Bacteria</taxon>
        <taxon>Pseudomonadati</taxon>
        <taxon>Aquificota</taxon>
        <taxon>Aquificia</taxon>
        <taxon>Desulfurobacteriales</taxon>
        <taxon>Desulfurobacteriaceae</taxon>
        <taxon>Desulfurobacterium</taxon>
    </lineage>
</organism>
<dbReference type="PRINTS" id="PR00982">
    <property type="entry name" value="TRNASYNTHLYS"/>
</dbReference>